<dbReference type="Proteomes" id="UP001180531">
    <property type="component" value="Unassembled WGS sequence"/>
</dbReference>
<dbReference type="Gene3D" id="1.20.1440.100">
    <property type="entry name" value="SG protein - dephosphorylation function"/>
    <property type="match status" value="1"/>
</dbReference>
<dbReference type="Pfam" id="PF12710">
    <property type="entry name" value="HAD"/>
    <property type="match status" value="1"/>
</dbReference>
<reference evidence="5" key="1">
    <citation type="submission" date="2024-05" db="EMBL/GenBank/DDBJ databases">
        <title>30 novel species of actinomycetes from the DSMZ collection.</title>
        <authorList>
            <person name="Nouioui I."/>
        </authorList>
    </citation>
    <scope>NUCLEOTIDE SEQUENCE</scope>
    <source>
        <strain evidence="5">DSM 40473</strain>
    </source>
</reference>
<evidence type="ECO:0000313" key="5">
    <source>
        <dbReference type="EMBL" id="MDT0452164.1"/>
    </source>
</evidence>
<dbReference type="InterPro" id="IPR006385">
    <property type="entry name" value="HAD_hydro_SerB1"/>
</dbReference>
<dbReference type="GO" id="GO:0016787">
    <property type="term" value="F:hydrolase activity"/>
    <property type="evidence" value="ECO:0007669"/>
    <property type="project" value="UniProtKB-KW"/>
</dbReference>
<gene>
    <name evidence="5" type="ORF">RM609_24205</name>
</gene>
<keyword evidence="3 5" id="KW-0378">Hydrolase</keyword>
<name>A0ABU2SUY4_9ACTN</name>
<organism evidence="5 6">
    <name type="scientific">Streptomyces hesseae</name>
    <dbReference type="NCBI Taxonomy" id="3075519"/>
    <lineage>
        <taxon>Bacteria</taxon>
        <taxon>Bacillati</taxon>
        <taxon>Actinomycetota</taxon>
        <taxon>Actinomycetes</taxon>
        <taxon>Kitasatosporales</taxon>
        <taxon>Streptomycetaceae</taxon>
        <taxon>Streptomyces</taxon>
    </lineage>
</organism>
<dbReference type="InterPro" id="IPR036412">
    <property type="entry name" value="HAD-like_sf"/>
</dbReference>
<evidence type="ECO:0000256" key="1">
    <source>
        <dbReference type="ARBA" id="ARBA00009184"/>
    </source>
</evidence>
<dbReference type="SUPFAM" id="SSF56784">
    <property type="entry name" value="HAD-like"/>
    <property type="match status" value="1"/>
</dbReference>
<evidence type="ECO:0000313" key="6">
    <source>
        <dbReference type="Proteomes" id="UP001180531"/>
    </source>
</evidence>
<dbReference type="RefSeq" id="WP_311613651.1">
    <property type="nucleotide sequence ID" value="NZ_JAVRFI010000018.1"/>
</dbReference>
<comment type="similarity">
    <text evidence="1">Belongs to the HAD-like hydrolase superfamily. SerB family.</text>
</comment>
<keyword evidence="6" id="KW-1185">Reference proteome</keyword>
<accession>A0ABU2SUY4</accession>
<comment type="caution">
    <text evidence="5">The sequence shown here is derived from an EMBL/GenBank/DDBJ whole genome shotgun (WGS) entry which is preliminary data.</text>
</comment>
<dbReference type="InterPro" id="IPR050582">
    <property type="entry name" value="HAD-like_SerB"/>
</dbReference>
<dbReference type="InterPro" id="IPR023214">
    <property type="entry name" value="HAD_sf"/>
</dbReference>
<protein>
    <submittedName>
        <fullName evidence="5">HAD-IB family hydrolase</fullName>
    </submittedName>
</protein>
<dbReference type="NCBIfam" id="TIGR01488">
    <property type="entry name" value="HAD-SF-IB"/>
    <property type="match status" value="1"/>
</dbReference>
<proteinExistence type="inferred from homology"/>
<keyword evidence="4" id="KW-0460">Magnesium</keyword>
<dbReference type="Gene3D" id="3.40.50.1000">
    <property type="entry name" value="HAD superfamily/HAD-like"/>
    <property type="match status" value="1"/>
</dbReference>
<evidence type="ECO:0000256" key="2">
    <source>
        <dbReference type="ARBA" id="ARBA00022723"/>
    </source>
</evidence>
<keyword evidence="2" id="KW-0479">Metal-binding</keyword>
<dbReference type="PANTHER" id="PTHR43344:SF13">
    <property type="entry name" value="PHOSPHATASE RV3661-RELATED"/>
    <property type="match status" value="1"/>
</dbReference>
<dbReference type="PANTHER" id="PTHR43344">
    <property type="entry name" value="PHOSPHOSERINE PHOSPHATASE"/>
    <property type="match status" value="1"/>
</dbReference>
<dbReference type="EMBL" id="JAVRFI010000018">
    <property type="protein sequence ID" value="MDT0452164.1"/>
    <property type="molecule type" value="Genomic_DNA"/>
</dbReference>
<dbReference type="NCBIfam" id="TIGR01490">
    <property type="entry name" value="HAD-SF-IB-hyp1"/>
    <property type="match status" value="1"/>
</dbReference>
<evidence type="ECO:0000256" key="4">
    <source>
        <dbReference type="ARBA" id="ARBA00022842"/>
    </source>
</evidence>
<sequence>MSAPIERTAPAGAVDAPVDVAFFDVDETLLTFKSMFRFLAHHFAERGLPPDRARLAEEELRLLAAEGVPRDETNREYYRNYTGRPVAEVMAHGRAWFAAELAAGGALHDPAVAALNRHREAGALTVLVSGSFPPCLEPVRELLGADLLLCSEPEIEAGVYTGRLPTPMIGPYKAAAARGLMARRGIPPERAAAYGDHSSDLALLRAVGHPVAVGDDARLGAYVREVGGGQLPGISG</sequence>
<evidence type="ECO:0000256" key="3">
    <source>
        <dbReference type="ARBA" id="ARBA00022801"/>
    </source>
</evidence>